<protein>
    <submittedName>
        <fullName evidence="2">Uncharacterized protein</fullName>
    </submittedName>
</protein>
<feature type="region of interest" description="Disordered" evidence="1">
    <location>
        <begin position="124"/>
        <end position="146"/>
    </location>
</feature>
<evidence type="ECO:0000256" key="1">
    <source>
        <dbReference type="SAM" id="MobiDB-lite"/>
    </source>
</evidence>
<sequence length="146" mass="16032">MRSSTPFGYAVRTASPRPATILSLHFELVEQAQGYDLNAVVLDRSTGSLHTAKIRRCRTIDLDSFDASSRSLFATPVLCDGRSYSFDTLGERVAVVGPRRNYILRGLPAGRVVLNGVPLLIEPSGHRHPASGPRDRSSRQIPFTIQ</sequence>
<name>A0A0F9WUE9_9ZZZZ</name>
<dbReference type="AlphaFoldDB" id="A0A0F9WUE9"/>
<comment type="caution">
    <text evidence="2">The sequence shown here is derived from an EMBL/GenBank/DDBJ whole genome shotgun (WGS) entry which is preliminary data.</text>
</comment>
<evidence type="ECO:0000313" key="2">
    <source>
        <dbReference type="EMBL" id="KKN82493.1"/>
    </source>
</evidence>
<accession>A0A0F9WUE9</accession>
<reference evidence="2" key="1">
    <citation type="journal article" date="2015" name="Nature">
        <title>Complex archaea that bridge the gap between prokaryotes and eukaryotes.</title>
        <authorList>
            <person name="Spang A."/>
            <person name="Saw J.H."/>
            <person name="Jorgensen S.L."/>
            <person name="Zaremba-Niedzwiedzka K."/>
            <person name="Martijn J."/>
            <person name="Lind A.E."/>
            <person name="van Eijk R."/>
            <person name="Schleper C."/>
            <person name="Guy L."/>
            <person name="Ettema T.J."/>
        </authorList>
    </citation>
    <scope>NUCLEOTIDE SEQUENCE</scope>
</reference>
<organism evidence="2">
    <name type="scientific">marine sediment metagenome</name>
    <dbReference type="NCBI Taxonomy" id="412755"/>
    <lineage>
        <taxon>unclassified sequences</taxon>
        <taxon>metagenomes</taxon>
        <taxon>ecological metagenomes</taxon>
    </lineage>
</organism>
<gene>
    <name evidence="2" type="ORF">LCGC14_0309150</name>
</gene>
<dbReference type="EMBL" id="LAZR01000200">
    <property type="protein sequence ID" value="KKN82493.1"/>
    <property type="molecule type" value="Genomic_DNA"/>
</dbReference>
<proteinExistence type="predicted"/>